<proteinExistence type="predicted"/>
<dbReference type="AlphaFoldDB" id="F2JZI2"/>
<feature type="transmembrane region" description="Helical" evidence="2">
    <location>
        <begin position="6"/>
        <end position="23"/>
    </location>
</feature>
<evidence type="ECO:0000256" key="2">
    <source>
        <dbReference type="SAM" id="Phobius"/>
    </source>
</evidence>
<name>F2JZI2_MARM1</name>
<dbReference type="KEGG" id="mme:Marme_0469"/>
<sequence length="54" mass="6068">MDLRVAILLILGLMLIAKLIYLSRVKARKKNALSKASQTCEKQEGEKKHGHHAN</sequence>
<reference evidence="3 4" key="1">
    <citation type="journal article" date="2012" name="Stand. Genomic Sci.">
        <title>Complete genome sequence of the melanogenic marine bacterium Marinomonas mediterranea type strain (MMB-1(T)).</title>
        <authorList>
            <person name="Lucas-Elio P."/>
            <person name="Goodwin L."/>
            <person name="Woyke T."/>
            <person name="Pitluck S."/>
            <person name="Nolan M."/>
            <person name="Kyrpides N.C."/>
            <person name="Detter J.C."/>
            <person name="Copeland A."/>
            <person name="Teshima H."/>
            <person name="Bruce D."/>
            <person name="Detter C."/>
            <person name="Tapia R."/>
            <person name="Han S."/>
            <person name="Land M.L."/>
            <person name="Ivanova N."/>
            <person name="Mikhailova N."/>
            <person name="Johnston A.W."/>
            <person name="Sanchez-Amat A."/>
        </authorList>
    </citation>
    <scope>NUCLEOTIDE SEQUENCE [LARGE SCALE GENOMIC DNA]</scope>
    <source>
        <strain evidence="4">ATCC 700492 / JCM 21426 / NBRC 103028 / MMB-1</strain>
    </source>
</reference>
<accession>F2JZI2</accession>
<keyword evidence="2" id="KW-0812">Transmembrane</keyword>
<keyword evidence="2" id="KW-1133">Transmembrane helix</keyword>
<organism evidence="3 4">
    <name type="scientific">Marinomonas mediterranea (strain ATCC 700492 / JCM 21426 / NBRC 103028 / MMB-1)</name>
    <dbReference type="NCBI Taxonomy" id="717774"/>
    <lineage>
        <taxon>Bacteria</taxon>
        <taxon>Pseudomonadati</taxon>
        <taxon>Pseudomonadota</taxon>
        <taxon>Gammaproteobacteria</taxon>
        <taxon>Oceanospirillales</taxon>
        <taxon>Oceanospirillaceae</taxon>
        <taxon>Marinomonas</taxon>
    </lineage>
</organism>
<keyword evidence="2" id="KW-0472">Membrane</keyword>
<dbReference type="RefSeq" id="WP_013659671.1">
    <property type="nucleotide sequence ID" value="NC_015276.1"/>
</dbReference>
<dbReference type="PATRIC" id="fig|717774.3.peg.482"/>
<gene>
    <name evidence="3" type="ordered locus">Marme_0469</name>
</gene>
<evidence type="ECO:0000313" key="4">
    <source>
        <dbReference type="Proteomes" id="UP000001062"/>
    </source>
</evidence>
<dbReference type="Proteomes" id="UP000001062">
    <property type="component" value="Chromosome"/>
</dbReference>
<protein>
    <submittedName>
        <fullName evidence="3">Uncharacterized protein</fullName>
    </submittedName>
</protein>
<evidence type="ECO:0000313" key="3">
    <source>
        <dbReference type="EMBL" id="ADZ89765.1"/>
    </source>
</evidence>
<feature type="region of interest" description="Disordered" evidence="1">
    <location>
        <begin position="33"/>
        <end position="54"/>
    </location>
</feature>
<dbReference type="HOGENOM" id="CLU_3045125_0_0_6"/>
<evidence type="ECO:0000256" key="1">
    <source>
        <dbReference type="SAM" id="MobiDB-lite"/>
    </source>
</evidence>
<keyword evidence="4" id="KW-1185">Reference proteome</keyword>
<dbReference type="EMBL" id="CP002583">
    <property type="protein sequence ID" value="ADZ89765.1"/>
    <property type="molecule type" value="Genomic_DNA"/>
</dbReference>